<evidence type="ECO:0000313" key="2">
    <source>
        <dbReference type="Proteomes" id="UP000270411"/>
    </source>
</evidence>
<dbReference type="KEGG" id="cpau:EHF44_16895"/>
<sequence>MSEITLVRRPTAEISQPDREAARRVLFGAVDGLGEKGRKQWRRFVNGLFSLEPGEMVEIITHKARSGPFHRFHMALEQRVFEAQERIEDFEQFRLWLKLGAGHVTWMPGAKGGVFPVPKSISYAKLEEGEMREFHEAAVAFLRTPHAQRYLWPALKPGAAEQAVEAVLAEFER</sequence>
<accession>A0A3G8H4B2</accession>
<dbReference type="RefSeq" id="WP_124684712.1">
    <property type="nucleotide sequence ID" value="NZ_CP033969.1"/>
</dbReference>
<gene>
    <name evidence="1" type="ORF">EHF44_16895</name>
</gene>
<name>A0A3G8H4B2_9BURK</name>
<dbReference type="EMBL" id="CP033969">
    <property type="protein sequence ID" value="AZG14960.1"/>
    <property type="molecule type" value="Genomic_DNA"/>
</dbReference>
<dbReference type="OrthoDB" id="8723430at2"/>
<reference evidence="2" key="1">
    <citation type="submission" date="2018-11" db="EMBL/GenBank/DDBJ databases">
        <title>FDA dAtabase for Regulatory Grade micrObial Sequences (FDA-ARGOS): Supporting development and validation of Infectious Disease Dx tests.</title>
        <authorList>
            <person name="Goldberg B."/>
            <person name="Campos J."/>
            <person name="Tallon L."/>
            <person name="Sadzewicz L."/>
            <person name="Zhao X."/>
            <person name="Vavikolanu K."/>
            <person name="Mehta A."/>
            <person name="Aluvathingal J."/>
            <person name="Nadendla S."/>
            <person name="Geyer C."/>
            <person name="Nandy P."/>
            <person name="Yan Y."/>
            <person name="Sichtig H."/>
        </authorList>
    </citation>
    <scope>NUCLEOTIDE SEQUENCE [LARGE SCALE GENOMIC DNA]</scope>
    <source>
        <strain evidence="2">FDAARGOS_614</strain>
    </source>
</reference>
<organism evidence="1 2">
    <name type="scientific">Cupriavidus pauculus</name>
    <dbReference type="NCBI Taxonomy" id="82633"/>
    <lineage>
        <taxon>Bacteria</taxon>
        <taxon>Pseudomonadati</taxon>
        <taxon>Pseudomonadota</taxon>
        <taxon>Betaproteobacteria</taxon>
        <taxon>Burkholderiales</taxon>
        <taxon>Burkholderiaceae</taxon>
        <taxon>Cupriavidus</taxon>
    </lineage>
</organism>
<dbReference type="AlphaFoldDB" id="A0A3G8H4B2"/>
<evidence type="ECO:0000313" key="1">
    <source>
        <dbReference type="EMBL" id="AZG14960.1"/>
    </source>
</evidence>
<dbReference type="Proteomes" id="UP000270411">
    <property type="component" value="Chromosome 1"/>
</dbReference>
<protein>
    <submittedName>
        <fullName evidence="1">DUF1367 family protein</fullName>
    </submittedName>
</protein>
<proteinExistence type="predicted"/>